<dbReference type="RefSeq" id="WP_144262592.1">
    <property type="nucleotide sequence ID" value="NZ_QMDX01000008.1"/>
</dbReference>
<comment type="caution">
    <text evidence="3">The sequence shown here is derived from an EMBL/GenBank/DDBJ whole genome shotgun (WGS) entry which is preliminary data.</text>
</comment>
<feature type="transmembrane region" description="Helical" evidence="2">
    <location>
        <begin position="47"/>
        <end position="67"/>
    </location>
</feature>
<keyword evidence="2" id="KW-0812">Transmembrane</keyword>
<dbReference type="InParanoid" id="A0A554N7N0"/>
<evidence type="ECO:0000256" key="2">
    <source>
        <dbReference type="SAM" id="Phobius"/>
    </source>
</evidence>
<keyword evidence="4" id="KW-1185">Reference proteome</keyword>
<evidence type="ECO:0000313" key="3">
    <source>
        <dbReference type="EMBL" id="TSD13405.1"/>
    </source>
</evidence>
<dbReference type="EMBL" id="QMDX01000008">
    <property type="protein sequence ID" value="TSD13405.1"/>
    <property type="molecule type" value="Genomic_DNA"/>
</dbReference>
<keyword evidence="2" id="KW-1133">Transmembrane helix</keyword>
<keyword evidence="2" id="KW-0472">Membrane</keyword>
<organism evidence="3 4">
    <name type="scientific">Haloglomus irregulare</name>
    <dbReference type="NCBI Taxonomy" id="2234134"/>
    <lineage>
        <taxon>Archaea</taxon>
        <taxon>Methanobacteriati</taxon>
        <taxon>Methanobacteriota</taxon>
        <taxon>Stenosarchaea group</taxon>
        <taxon>Halobacteria</taxon>
        <taxon>Halobacteriales</taxon>
        <taxon>Natronomonadaceae</taxon>
        <taxon>Haloglomus</taxon>
    </lineage>
</organism>
<feature type="transmembrane region" description="Helical" evidence="2">
    <location>
        <begin position="20"/>
        <end position="40"/>
    </location>
</feature>
<feature type="region of interest" description="Disordered" evidence="1">
    <location>
        <begin position="86"/>
        <end position="125"/>
    </location>
</feature>
<evidence type="ECO:0000313" key="4">
    <source>
        <dbReference type="Proteomes" id="UP000319894"/>
    </source>
</evidence>
<feature type="compositionally biased region" description="Basic and acidic residues" evidence="1">
    <location>
        <begin position="86"/>
        <end position="102"/>
    </location>
</feature>
<dbReference type="AlphaFoldDB" id="A0A554N7N0"/>
<proteinExistence type="predicted"/>
<gene>
    <name evidence="3" type="ORF">DP107_13005</name>
</gene>
<name>A0A554N7N0_9EURY</name>
<dbReference type="Proteomes" id="UP000319894">
    <property type="component" value="Unassembled WGS sequence"/>
</dbReference>
<accession>A0A554N7N0</accession>
<reference evidence="3 4" key="1">
    <citation type="submission" date="2018-06" db="EMBL/GenBank/DDBJ databases">
        <title>Natronomonas sp. F16-60 a new haloarchaeon isolated from a solar saltern of Isla Cristina, Huelva, Spain.</title>
        <authorList>
            <person name="Duran-Viseras A."/>
            <person name="Sanchez-Porro C."/>
            <person name="Ventosa A."/>
        </authorList>
    </citation>
    <scope>NUCLEOTIDE SEQUENCE [LARGE SCALE GENOMIC DNA]</scope>
    <source>
        <strain evidence="3 4">F16-60</strain>
    </source>
</reference>
<protein>
    <submittedName>
        <fullName evidence="3">Uncharacterized protein</fullName>
    </submittedName>
</protein>
<sequence length="125" mass="13100">MRDNTEADGEGGNGPSPTLVAGGAVLVAVVVVLVGALVVGGETGASLAMGAMTVLFVTVGLGLFHIARKVGSEADDPAEVERRMAEGLGMSEERTQLRVDRVEGEEETIPSQRALDDRFYEDEPE</sequence>
<evidence type="ECO:0000256" key="1">
    <source>
        <dbReference type="SAM" id="MobiDB-lite"/>
    </source>
</evidence>